<keyword evidence="8" id="KW-1185">Reference proteome</keyword>
<dbReference type="PANTHER" id="PTHR30482:SF20">
    <property type="entry name" value="HIGH-AFFINITY BRANCHED-CHAIN AMINO ACID TRANSPORT SYSTEM PERMEASE PROTEIN LIVM"/>
    <property type="match status" value="1"/>
</dbReference>
<evidence type="ECO:0000256" key="1">
    <source>
        <dbReference type="ARBA" id="ARBA00004651"/>
    </source>
</evidence>
<dbReference type="RefSeq" id="WP_285578764.1">
    <property type="nucleotide sequence ID" value="NZ_BSTK01000011.1"/>
</dbReference>
<feature type="transmembrane region" description="Helical" evidence="6">
    <location>
        <begin position="114"/>
        <end position="138"/>
    </location>
</feature>
<keyword evidence="3 6" id="KW-0812">Transmembrane</keyword>
<accession>A0A9W6S812</accession>
<dbReference type="GO" id="GO:0005886">
    <property type="term" value="C:plasma membrane"/>
    <property type="evidence" value="ECO:0007669"/>
    <property type="project" value="UniProtKB-SubCell"/>
</dbReference>
<evidence type="ECO:0000256" key="6">
    <source>
        <dbReference type="SAM" id="Phobius"/>
    </source>
</evidence>
<evidence type="ECO:0000313" key="7">
    <source>
        <dbReference type="EMBL" id="GLY88861.1"/>
    </source>
</evidence>
<keyword evidence="2" id="KW-1003">Cell membrane</keyword>
<dbReference type="AlphaFoldDB" id="A0A9W6S812"/>
<protein>
    <submittedName>
        <fullName evidence="7">Branched-chain amino acid ABC transporter permease</fullName>
    </submittedName>
</protein>
<name>A0A9W6S812_9ACTN</name>
<sequence length="295" mass="30983">MSPFVQAVVMQAGINVILALGYWIAVSTGKYSFGHAAFMAIGAYTSSVLTLKLGWPLPLALVAGGLLATVGGALIGWMALRLSMLYLAIITLAFSELLITLLSQWGYVGGGSGLIGMSGTSVPLVLVCLVLLVGYLILLTRSRMGLAYQAIREDERAAMGAGIKVTLVSVGAFATSAAVTGVAGGLAAHQQLIISPDLYGPQQSLIIILFCVFGGVQYFWGAAVGAVILSLLPTFFSGLAEWYQIIYGLIFVILMIVRPQGLIGRSTGSLLPQLIRRRAAEPDTRSTAREGQTVG</sequence>
<proteinExistence type="predicted"/>
<evidence type="ECO:0000313" key="8">
    <source>
        <dbReference type="Proteomes" id="UP001165074"/>
    </source>
</evidence>
<evidence type="ECO:0000256" key="3">
    <source>
        <dbReference type="ARBA" id="ARBA00022692"/>
    </source>
</evidence>
<dbReference type="InterPro" id="IPR043428">
    <property type="entry name" value="LivM-like"/>
</dbReference>
<dbReference type="InterPro" id="IPR001851">
    <property type="entry name" value="ABC_transp_permease"/>
</dbReference>
<dbReference type="EMBL" id="BSTK01000011">
    <property type="protein sequence ID" value="GLY88861.1"/>
    <property type="molecule type" value="Genomic_DNA"/>
</dbReference>
<feature type="transmembrane region" description="Helical" evidence="6">
    <location>
        <begin position="57"/>
        <end position="77"/>
    </location>
</feature>
<evidence type="ECO:0000256" key="4">
    <source>
        <dbReference type="ARBA" id="ARBA00022989"/>
    </source>
</evidence>
<evidence type="ECO:0000256" key="2">
    <source>
        <dbReference type="ARBA" id="ARBA00022475"/>
    </source>
</evidence>
<feature type="transmembrane region" description="Helical" evidence="6">
    <location>
        <begin position="205"/>
        <end position="229"/>
    </location>
</feature>
<keyword evidence="4 6" id="KW-1133">Transmembrane helix</keyword>
<dbReference type="Proteomes" id="UP001165074">
    <property type="component" value="Unassembled WGS sequence"/>
</dbReference>
<comment type="caution">
    <text evidence="7">The sequence shown here is derived from an EMBL/GenBank/DDBJ whole genome shotgun (WGS) entry which is preliminary data.</text>
</comment>
<gene>
    <name evidence="7" type="ORF">Airi02_067900</name>
</gene>
<feature type="transmembrane region" description="Helical" evidence="6">
    <location>
        <begin position="33"/>
        <end position="51"/>
    </location>
</feature>
<dbReference type="PANTHER" id="PTHR30482">
    <property type="entry name" value="HIGH-AFFINITY BRANCHED-CHAIN AMINO ACID TRANSPORT SYSTEM PERMEASE"/>
    <property type="match status" value="1"/>
</dbReference>
<evidence type="ECO:0000256" key="5">
    <source>
        <dbReference type="ARBA" id="ARBA00023136"/>
    </source>
</evidence>
<feature type="transmembrane region" description="Helical" evidence="6">
    <location>
        <begin position="6"/>
        <end position="26"/>
    </location>
</feature>
<keyword evidence="5 6" id="KW-0472">Membrane</keyword>
<organism evidence="7 8">
    <name type="scientific">Actinoallomurus iriomotensis</name>
    <dbReference type="NCBI Taxonomy" id="478107"/>
    <lineage>
        <taxon>Bacteria</taxon>
        <taxon>Bacillati</taxon>
        <taxon>Actinomycetota</taxon>
        <taxon>Actinomycetes</taxon>
        <taxon>Streptosporangiales</taxon>
        <taxon>Thermomonosporaceae</taxon>
        <taxon>Actinoallomurus</taxon>
    </lineage>
</organism>
<feature type="transmembrane region" description="Helical" evidence="6">
    <location>
        <begin position="84"/>
        <end position="108"/>
    </location>
</feature>
<dbReference type="CDD" id="cd06581">
    <property type="entry name" value="TM_PBP1_LivM_like"/>
    <property type="match status" value="1"/>
</dbReference>
<feature type="transmembrane region" description="Helical" evidence="6">
    <location>
        <begin position="235"/>
        <end position="257"/>
    </location>
</feature>
<comment type="subcellular location">
    <subcellularLocation>
        <location evidence="1">Cell membrane</location>
        <topology evidence="1">Multi-pass membrane protein</topology>
    </subcellularLocation>
</comment>
<reference evidence="7" key="1">
    <citation type="submission" date="2023-03" db="EMBL/GenBank/DDBJ databases">
        <title>Actinoallomurus iriomotensis NBRC 103684.</title>
        <authorList>
            <person name="Ichikawa N."/>
            <person name="Sato H."/>
            <person name="Tonouchi N."/>
        </authorList>
    </citation>
    <scope>NUCLEOTIDE SEQUENCE</scope>
    <source>
        <strain evidence="7">NBRC 103684</strain>
    </source>
</reference>
<dbReference type="Pfam" id="PF02653">
    <property type="entry name" value="BPD_transp_2"/>
    <property type="match status" value="1"/>
</dbReference>
<dbReference type="GO" id="GO:0015658">
    <property type="term" value="F:branched-chain amino acid transmembrane transporter activity"/>
    <property type="evidence" value="ECO:0007669"/>
    <property type="project" value="InterPro"/>
</dbReference>